<proteinExistence type="predicted"/>
<reference evidence="1 2" key="1">
    <citation type="submission" date="2016-01" db="EMBL/GenBank/DDBJ databases">
        <title>The draft genome sequence of Aquimarina sp. RZW4-3-2.</title>
        <authorList>
            <person name="Wang Y."/>
        </authorList>
    </citation>
    <scope>NUCLEOTIDE SEQUENCE [LARGE SCALE GENOMIC DNA]</scope>
    <source>
        <strain evidence="1 2">RZW4-3-2</strain>
    </source>
</reference>
<gene>
    <name evidence="1" type="ORF">AWE51_19015</name>
</gene>
<sequence length="77" mass="8337">MSSTGALTLKVHKQSNIIITNAMKTHKSNTLQLKKLTVARINPETLLLLKGGSSVPPSLNNERGTARRVNGACVHIY</sequence>
<comment type="caution">
    <text evidence="1">The sequence shown here is derived from an EMBL/GenBank/DDBJ whole genome shotgun (WGS) entry which is preliminary data.</text>
</comment>
<name>A0A162WJC8_9FLAO</name>
<protein>
    <submittedName>
        <fullName evidence="1">Uncharacterized protein</fullName>
    </submittedName>
</protein>
<evidence type="ECO:0000313" key="1">
    <source>
        <dbReference type="EMBL" id="KZS38137.1"/>
    </source>
</evidence>
<dbReference type="STRING" id="1642818.AWE51_19015"/>
<dbReference type="AlphaFoldDB" id="A0A162WJC8"/>
<organism evidence="1 2">
    <name type="scientific">Aquimarina aggregata</name>
    <dbReference type="NCBI Taxonomy" id="1642818"/>
    <lineage>
        <taxon>Bacteria</taxon>
        <taxon>Pseudomonadati</taxon>
        <taxon>Bacteroidota</taxon>
        <taxon>Flavobacteriia</taxon>
        <taxon>Flavobacteriales</taxon>
        <taxon>Flavobacteriaceae</taxon>
        <taxon>Aquimarina</taxon>
    </lineage>
</organism>
<keyword evidence="2" id="KW-1185">Reference proteome</keyword>
<dbReference type="Proteomes" id="UP000076715">
    <property type="component" value="Unassembled WGS sequence"/>
</dbReference>
<dbReference type="EMBL" id="LQRT01000060">
    <property type="protein sequence ID" value="KZS38137.1"/>
    <property type="molecule type" value="Genomic_DNA"/>
</dbReference>
<evidence type="ECO:0000313" key="2">
    <source>
        <dbReference type="Proteomes" id="UP000076715"/>
    </source>
</evidence>
<accession>A0A162WJC8</accession>